<dbReference type="Proteomes" id="UP000192739">
    <property type="component" value="Unassembled WGS sequence"/>
</dbReference>
<organism evidence="3 4">
    <name type="scientific">Mycobacterium intermedium</name>
    <dbReference type="NCBI Taxonomy" id="28445"/>
    <lineage>
        <taxon>Bacteria</taxon>
        <taxon>Bacillati</taxon>
        <taxon>Actinomycetota</taxon>
        <taxon>Actinomycetes</taxon>
        <taxon>Mycobacteriales</taxon>
        <taxon>Mycobacteriaceae</taxon>
        <taxon>Mycobacterium</taxon>
        <taxon>Mycobacterium simiae complex</taxon>
    </lineage>
</organism>
<evidence type="ECO:0000313" key="3">
    <source>
        <dbReference type="EMBL" id="ORB02777.1"/>
    </source>
</evidence>
<feature type="transmembrane region" description="Helical" evidence="2">
    <location>
        <begin position="217"/>
        <end position="236"/>
    </location>
</feature>
<dbReference type="STRING" id="28445.BHQ20_02570"/>
<dbReference type="PANTHER" id="PTHR37330">
    <property type="entry name" value="CONSERVED TRANSMEMBRANE PROTEIN-RELATED"/>
    <property type="match status" value="1"/>
</dbReference>
<keyword evidence="2" id="KW-0472">Membrane</keyword>
<keyword evidence="2" id="KW-1133">Transmembrane helix</keyword>
<dbReference type="PANTHER" id="PTHR37330:SF1">
    <property type="entry name" value="CONSERVED TRANSMEMBRANE PROTEIN-RELATED"/>
    <property type="match status" value="1"/>
</dbReference>
<protein>
    <submittedName>
        <fullName evidence="3">DUF4436 domain-containing protein</fullName>
    </submittedName>
</protein>
<keyword evidence="2" id="KW-0812">Transmembrane</keyword>
<evidence type="ECO:0000313" key="4">
    <source>
        <dbReference type="Proteomes" id="UP000192739"/>
    </source>
</evidence>
<reference evidence="3 4" key="1">
    <citation type="submission" date="2017-02" db="EMBL/GenBank/DDBJ databases">
        <title>The new phylogeny of genus Mycobacterium.</title>
        <authorList>
            <person name="Tortoli E."/>
            <person name="Trovato A."/>
            <person name="Cirillo D.M."/>
        </authorList>
    </citation>
    <scope>NUCLEOTIDE SEQUENCE [LARGE SCALE GENOMIC DNA]</scope>
    <source>
        <strain evidence="3 4">DSM 44049</strain>
    </source>
</reference>
<dbReference type="EMBL" id="MVHT01000043">
    <property type="protein sequence ID" value="ORB02777.1"/>
    <property type="molecule type" value="Genomic_DNA"/>
</dbReference>
<keyword evidence="4" id="KW-1185">Reference proteome</keyword>
<dbReference type="RefSeq" id="WP_069417520.1">
    <property type="nucleotide sequence ID" value="NZ_CBCRZH010000047.1"/>
</dbReference>
<feature type="transmembrane region" description="Helical" evidence="2">
    <location>
        <begin position="183"/>
        <end position="205"/>
    </location>
</feature>
<feature type="compositionally biased region" description="Low complexity" evidence="1">
    <location>
        <begin position="289"/>
        <end position="309"/>
    </location>
</feature>
<dbReference type="InterPro" id="IPR027948">
    <property type="entry name" value="DUF4436"/>
</dbReference>
<name>A0A1E3SL31_MYCIE</name>
<comment type="caution">
    <text evidence="3">The sequence shown here is derived from an EMBL/GenBank/DDBJ whole genome shotgun (WGS) entry which is preliminary data.</text>
</comment>
<evidence type="ECO:0000256" key="1">
    <source>
        <dbReference type="SAM" id="MobiDB-lite"/>
    </source>
</evidence>
<accession>A0A1E3SL31</accession>
<dbReference type="Pfam" id="PF14494">
    <property type="entry name" value="DUF4436"/>
    <property type="match status" value="1"/>
</dbReference>
<dbReference type="AlphaFoldDB" id="A0A1E3SL31"/>
<feature type="transmembrane region" description="Helical" evidence="2">
    <location>
        <begin position="242"/>
        <end position="266"/>
    </location>
</feature>
<feature type="region of interest" description="Disordered" evidence="1">
    <location>
        <begin position="284"/>
        <end position="309"/>
    </location>
</feature>
<sequence length="309" mass="33024">MKKWRIAGIVAFVVAYIGLAAVYALAGMGPARPLIEATPTADGTTVNLDIVSIQPYRNSLQCDVTVTPGAEILDPKTGNLTKDLTVAITSATTPTSRTWQKGTQPGVFPVQVNISGDISDWPFDTYKSKPISVNLFVGSLQNPERVSVGFVDRLPGWKPSVEGGKIGDAGPYRVHVYRSPSTMAVALVLLGVLVALAAFGLFVAGQTVRNRRKFQPPMATWFAAMLFAVVPLRNALPDSPPFGAWVDVMIVIWVIVALVTAMGLYVSCWWRHLAPDFDLDAPAKPEPAPADSAPPQAESVSVPAESASK</sequence>
<proteinExistence type="predicted"/>
<evidence type="ECO:0000256" key="2">
    <source>
        <dbReference type="SAM" id="Phobius"/>
    </source>
</evidence>
<gene>
    <name evidence="3" type="ORF">BST27_16210</name>
</gene>